<dbReference type="InterPro" id="IPR008971">
    <property type="entry name" value="HSP40/DnaJ_pept-bd"/>
</dbReference>
<evidence type="ECO:0000313" key="5">
    <source>
        <dbReference type="Proteomes" id="UP000631576"/>
    </source>
</evidence>
<dbReference type="CDD" id="cd06257">
    <property type="entry name" value="DnaJ"/>
    <property type="match status" value="1"/>
</dbReference>
<keyword evidence="1" id="KW-0235">DNA replication</keyword>
<dbReference type="PANTHER" id="PTHR43096">
    <property type="entry name" value="DNAJ HOMOLOG 1, MITOCHONDRIAL-RELATED"/>
    <property type="match status" value="1"/>
</dbReference>
<dbReference type="SUPFAM" id="SSF49493">
    <property type="entry name" value="HSP40/DnaJ peptide-binding domain"/>
    <property type="match status" value="2"/>
</dbReference>
<dbReference type="InterPro" id="IPR002939">
    <property type="entry name" value="DnaJ_C"/>
</dbReference>
<dbReference type="PROSITE" id="PS00636">
    <property type="entry name" value="DNAJ_1"/>
    <property type="match status" value="1"/>
</dbReference>
<accession>A0ABR7G5L0</accession>
<dbReference type="Gene3D" id="2.60.260.20">
    <property type="entry name" value="Urease metallochaperone UreE, N-terminal domain"/>
    <property type="match status" value="2"/>
</dbReference>
<evidence type="ECO:0000256" key="2">
    <source>
        <dbReference type="ARBA" id="ARBA00023186"/>
    </source>
</evidence>
<organism evidence="4 5">
    <name type="scientific">Ruminococcus hominis</name>
    <dbReference type="NCBI Taxonomy" id="2763065"/>
    <lineage>
        <taxon>Bacteria</taxon>
        <taxon>Bacillati</taxon>
        <taxon>Bacillota</taxon>
        <taxon>Clostridia</taxon>
        <taxon>Eubacteriales</taxon>
        <taxon>Oscillospiraceae</taxon>
        <taxon>Ruminococcus</taxon>
    </lineage>
</organism>
<dbReference type="SUPFAM" id="SSF46565">
    <property type="entry name" value="Chaperone J-domain"/>
    <property type="match status" value="1"/>
</dbReference>
<evidence type="ECO:0000256" key="1">
    <source>
        <dbReference type="ARBA" id="ARBA00022705"/>
    </source>
</evidence>
<dbReference type="SMART" id="SM00271">
    <property type="entry name" value="DnaJ"/>
    <property type="match status" value="1"/>
</dbReference>
<dbReference type="Pfam" id="PF00226">
    <property type="entry name" value="DnaJ"/>
    <property type="match status" value="1"/>
</dbReference>
<proteinExistence type="predicted"/>
<name>A0ABR7G5L0_9FIRM</name>
<dbReference type="RefSeq" id="WP_186864607.1">
    <property type="nucleotide sequence ID" value="NZ_JACOPE010000001.1"/>
</dbReference>
<evidence type="ECO:0000313" key="4">
    <source>
        <dbReference type="EMBL" id="MBC5682723.1"/>
    </source>
</evidence>
<dbReference type="InterPro" id="IPR036869">
    <property type="entry name" value="J_dom_sf"/>
</dbReference>
<protein>
    <submittedName>
        <fullName evidence="4">J domain-containing protein</fullName>
    </submittedName>
</protein>
<dbReference type="PRINTS" id="PR00625">
    <property type="entry name" value="JDOMAIN"/>
</dbReference>
<dbReference type="EMBL" id="JACOPE010000001">
    <property type="protein sequence ID" value="MBC5682723.1"/>
    <property type="molecule type" value="Genomic_DNA"/>
</dbReference>
<dbReference type="InterPro" id="IPR018253">
    <property type="entry name" value="DnaJ_domain_CS"/>
</dbReference>
<reference evidence="4 5" key="1">
    <citation type="submission" date="2020-08" db="EMBL/GenBank/DDBJ databases">
        <title>Genome public.</title>
        <authorList>
            <person name="Liu C."/>
            <person name="Sun Q."/>
        </authorList>
    </citation>
    <scope>NUCLEOTIDE SEQUENCE [LARGE SCALE GENOMIC DNA]</scope>
    <source>
        <strain evidence="4 5">NSJ-13</strain>
    </source>
</reference>
<dbReference type="InterPro" id="IPR001623">
    <property type="entry name" value="DnaJ_domain"/>
</dbReference>
<keyword evidence="2" id="KW-0143">Chaperone</keyword>
<keyword evidence="5" id="KW-1185">Reference proteome</keyword>
<feature type="domain" description="J" evidence="3">
    <location>
        <begin position="5"/>
        <end position="70"/>
    </location>
</feature>
<dbReference type="Proteomes" id="UP000631576">
    <property type="component" value="Unassembled WGS sequence"/>
</dbReference>
<sequence>MAKRDYYDVLGVSRSASASEIKKAYRKLAKKYHPDTNAGNKEAEQKFKEVTEAYNVLSDEEKKKMYDQFGHAAFDGSTPNGAYQGNAGNYGSGFGGSYSGAYQDANGAYHEYHFNSSDMGDIFDDMFGNIFHGDESGKGFGSFRSGSTGGFKGFGSGGSKGFGGQYYQNAPQKGSDIHADVTVGFDEAAFGCDKIITLQNPSNGSSQSLKVHIPAGIDTGKSVRLRGKGQPGFQGGEAGDLFLKVTVANKPGYERKGLDVYTTIQIPYTTAVFGGEARVHTLYGDVMCKIKEGTQSGSKIRLRGKGIVSMKNASVHGDQYVTVEIQVPKYLNQEAKEKLKEYQRACA</sequence>
<dbReference type="PANTHER" id="PTHR43096:SF52">
    <property type="entry name" value="DNAJ HOMOLOG 1, MITOCHONDRIAL-RELATED"/>
    <property type="match status" value="1"/>
</dbReference>
<dbReference type="Gene3D" id="1.10.287.110">
    <property type="entry name" value="DnaJ domain"/>
    <property type="match status" value="1"/>
</dbReference>
<gene>
    <name evidence="4" type="ORF">H8S40_03925</name>
</gene>
<dbReference type="Pfam" id="PF01556">
    <property type="entry name" value="DnaJ_C"/>
    <property type="match status" value="1"/>
</dbReference>
<dbReference type="PROSITE" id="PS50076">
    <property type="entry name" value="DNAJ_2"/>
    <property type="match status" value="1"/>
</dbReference>
<comment type="caution">
    <text evidence="4">The sequence shown here is derived from an EMBL/GenBank/DDBJ whole genome shotgun (WGS) entry which is preliminary data.</text>
</comment>
<evidence type="ECO:0000259" key="3">
    <source>
        <dbReference type="PROSITE" id="PS50076"/>
    </source>
</evidence>
<dbReference type="CDD" id="cd10747">
    <property type="entry name" value="DnaJ_C"/>
    <property type="match status" value="1"/>
</dbReference>